<feature type="domain" description="GST C-terminal" evidence="2">
    <location>
        <begin position="90"/>
        <end position="211"/>
    </location>
</feature>
<feature type="domain" description="GST N-terminal" evidence="1">
    <location>
        <begin position="1"/>
        <end position="87"/>
    </location>
</feature>
<dbReference type="SFLD" id="SFLDG01151">
    <property type="entry name" value="Main.2:_Nu-like"/>
    <property type="match status" value="1"/>
</dbReference>
<dbReference type="SFLD" id="SFLDS00019">
    <property type="entry name" value="Glutathione_Transferase_(cytos"/>
    <property type="match status" value="1"/>
</dbReference>
<dbReference type="Gene3D" id="3.40.30.10">
    <property type="entry name" value="Glutaredoxin"/>
    <property type="match status" value="1"/>
</dbReference>
<protein>
    <submittedName>
        <fullName evidence="3">Thiol:disulfide oxidoreductase</fullName>
    </submittedName>
</protein>
<dbReference type="AlphaFoldDB" id="A0A2D2B1T6"/>
<reference evidence="3 4" key="1">
    <citation type="submission" date="2017-10" db="EMBL/GenBank/DDBJ databases">
        <title>Genome sequence of Caulobacter mirabilis FWC38.</title>
        <authorList>
            <person name="Fiebig A."/>
            <person name="Crosson S."/>
        </authorList>
    </citation>
    <scope>NUCLEOTIDE SEQUENCE [LARGE SCALE GENOMIC DNA]</scope>
    <source>
        <strain evidence="3 4">FWC 38</strain>
    </source>
</reference>
<dbReference type="PANTHER" id="PTHR44051:SF19">
    <property type="entry name" value="DISULFIDE-BOND OXIDOREDUCTASE YFCG"/>
    <property type="match status" value="1"/>
</dbReference>
<evidence type="ECO:0000313" key="3">
    <source>
        <dbReference type="EMBL" id="ATQ44167.1"/>
    </source>
</evidence>
<dbReference type="SUPFAM" id="SSF52833">
    <property type="entry name" value="Thioredoxin-like"/>
    <property type="match status" value="1"/>
</dbReference>
<dbReference type="RefSeq" id="WP_099623415.1">
    <property type="nucleotide sequence ID" value="NZ_CP024201.1"/>
</dbReference>
<dbReference type="Proteomes" id="UP000228945">
    <property type="component" value="Chromosome"/>
</dbReference>
<dbReference type="PANTHER" id="PTHR44051">
    <property type="entry name" value="GLUTATHIONE S-TRANSFERASE-RELATED"/>
    <property type="match status" value="1"/>
</dbReference>
<dbReference type="InterPro" id="IPR036249">
    <property type="entry name" value="Thioredoxin-like_sf"/>
</dbReference>
<name>A0A2D2B1T6_9CAUL</name>
<dbReference type="CDD" id="cd03048">
    <property type="entry name" value="GST_N_Ure2p_like"/>
    <property type="match status" value="1"/>
</dbReference>
<evidence type="ECO:0000259" key="2">
    <source>
        <dbReference type="PROSITE" id="PS50405"/>
    </source>
</evidence>
<evidence type="ECO:0000313" key="4">
    <source>
        <dbReference type="Proteomes" id="UP000228945"/>
    </source>
</evidence>
<dbReference type="SUPFAM" id="SSF47616">
    <property type="entry name" value="GST C-terminal domain-like"/>
    <property type="match status" value="1"/>
</dbReference>
<accession>A0A2D2B1T6</accession>
<dbReference type="PROSITE" id="PS50405">
    <property type="entry name" value="GST_CTER"/>
    <property type="match status" value="1"/>
</dbReference>
<dbReference type="Pfam" id="PF13410">
    <property type="entry name" value="GST_C_2"/>
    <property type="match status" value="1"/>
</dbReference>
<dbReference type="InterPro" id="IPR040079">
    <property type="entry name" value="Glutathione_S-Trfase"/>
</dbReference>
<dbReference type="Gene3D" id="1.20.1050.10">
    <property type="match status" value="1"/>
</dbReference>
<dbReference type="EMBL" id="CP024201">
    <property type="protein sequence ID" value="ATQ44167.1"/>
    <property type="molecule type" value="Genomic_DNA"/>
</dbReference>
<dbReference type="InterPro" id="IPR036282">
    <property type="entry name" value="Glutathione-S-Trfase_C_sf"/>
</dbReference>
<dbReference type="InterPro" id="IPR004045">
    <property type="entry name" value="Glutathione_S-Trfase_N"/>
</dbReference>
<keyword evidence="4" id="KW-1185">Reference proteome</keyword>
<dbReference type="OrthoDB" id="9803562at2"/>
<dbReference type="KEGG" id="cmb:CSW64_18125"/>
<dbReference type="InterPro" id="IPR010987">
    <property type="entry name" value="Glutathione-S-Trfase_C-like"/>
</dbReference>
<organism evidence="3 4">
    <name type="scientific">Caulobacter mirabilis</name>
    <dbReference type="NCBI Taxonomy" id="69666"/>
    <lineage>
        <taxon>Bacteria</taxon>
        <taxon>Pseudomonadati</taxon>
        <taxon>Pseudomonadota</taxon>
        <taxon>Alphaproteobacteria</taxon>
        <taxon>Caulobacterales</taxon>
        <taxon>Caulobacteraceae</taxon>
        <taxon>Caulobacter</taxon>
    </lineage>
</organism>
<gene>
    <name evidence="3" type="ORF">CSW64_18125</name>
</gene>
<dbReference type="PROSITE" id="PS50404">
    <property type="entry name" value="GST_NTER"/>
    <property type="match status" value="1"/>
</dbReference>
<dbReference type="Pfam" id="PF13409">
    <property type="entry name" value="GST_N_2"/>
    <property type="match status" value="1"/>
</dbReference>
<sequence>MIDLHGVSTPNGHKISIMLAETGLPHRHIRYNLLEGEHLKPGFRAINPNHRLPAIVDHDPVGGGEPLALFESGAILIYLADKSGRFLPASPRLRHTAIQWLMWQMSGLGPQHGQAHHFLRYCPEPPEYAVERYGREARRLFDVLDRRLSEVEFLAEEYSIADMACWPWVRAARAIDLDIAEWPSIQAWYRRVGERRAVREGAAVPENDPAAGRHMRLNPDQWSVLFGDRMLAAARS</sequence>
<evidence type="ECO:0000259" key="1">
    <source>
        <dbReference type="PROSITE" id="PS50404"/>
    </source>
</evidence>
<proteinExistence type="predicted"/>
<dbReference type="SFLD" id="SFLDG00358">
    <property type="entry name" value="Main_(cytGST)"/>
    <property type="match status" value="1"/>
</dbReference>